<dbReference type="Pfam" id="PF03328">
    <property type="entry name" value="HpcH_HpaI"/>
    <property type="match status" value="1"/>
</dbReference>
<dbReference type="AlphaFoldDB" id="A0ABD5K3Q7"/>
<dbReference type="InterPro" id="IPR040442">
    <property type="entry name" value="Pyrv_kinase-like_dom_sf"/>
</dbReference>
<dbReference type="GO" id="GO:0046872">
    <property type="term" value="F:metal ion binding"/>
    <property type="evidence" value="ECO:0007669"/>
    <property type="project" value="UniProtKB-KW"/>
</dbReference>
<gene>
    <name evidence="5" type="ORF">WIX40_21745</name>
</gene>
<evidence type="ECO:0000259" key="4">
    <source>
        <dbReference type="Pfam" id="PF03328"/>
    </source>
</evidence>
<dbReference type="GO" id="GO:0016829">
    <property type="term" value="F:lyase activity"/>
    <property type="evidence" value="ECO:0007669"/>
    <property type="project" value="UniProtKB-KW"/>
</dbReference>
<evidence type="ECO:0000256" key="3">
    <source>
        <dbReference type="ARBA" id="ARBA00023239"/>
    </source>
</evidence>
<dbReference type="InterPro" id="IPR005000">
    <property type="entry name" value="Aldolase/citrate-lyase_domain"/>
</dbReference>
<comment type="similarity">
    <text evidence="1">Belongs to the HpcH/HpaI aldolase family.</text>
</comment>
<keyword evidence="3 5" id="KW-0456">Lyase</keyword>
<evidence type="ECO:0000256" key="2">
    <source>
        <dbReference type="ARBA" id="ARBA00022723"/>
    </source>
</evidence>
<accession>A0ABD5K3Q7</accession>
<dbReference type="SUPFAM" id="SSF51621">
    <property type="entry name" value="Phosphoenolpyruvate/pyruvate domain"/>
    <property type="match status" value="1"/>
</dbReference>
<reference evidence="5 6" key="1">
    <citation type="submission" date="2024-03" db="EMBL/GenBank/DDBJ databases">
        <title>Reference genomes for the five species model microbial community.</title>
        <authorList>
            <person name="Padfield D."/>
        </authorList>
    </citation>
    <scope>NUCLEOTIDE SEQUENCE [LARGE SCALE GENOMIC DNA]</scope>
    <source>
        <strain evidence="5 6">AB1</strain>
    </source>
</reference>
<dbReference type="RefSeq" id="WP_339442123.1">
    <property type="nucleotide sequence ID" value="NZ_JBBHKQ010000002.1"/>
</dbReference>
<feature type="domain" description="HpcH/HpaI aldolase/citrate lyase" evidence="4">
    <location>
        <begin position="34"/>
        <end position="254"/>
    </location>
</feature>
<protein>
    <submittedName>
        <fullName evidence="5">Aldolase/citrate lyase family protein</fullName>
    </submittedName>
</protein>
<comment type="caution">
    <text evidence="5">The sequence shown here is derived from an EMBL/GenBank/DDBJ whole genome shotgun (WGS) entry which is preliminary data.</text>
</comment>
<keyword evidence="2" id="KW-0479">Metal-binding</keyword>
<dbReference type="PANTHER" id="PTHR30502">
    <property type="entry name" value="2-KETO-3-DEOXY-L-RHAMNONATE ALDOLASE"/>
    <property type="match status" value="1"/>
</dbReference>
<dbReference type="PANTHER" id="PTHR30502:SF0">
    <property type="entry name" value="PHOSPHOENOLPYRUVATE CARBOXYLASE FAMILY PROTEIN"/>
    <property type="match status" value="1"/>
</dbReference>
<dbReference type="Gene3D" id="3.20.20.60">
    <property type="entry name" value="Phosphoenolpyruvate-binding domains"/>
    <property type="match status" value="1"/>
</dbReference>
<evidence type="ECO:0000313" key="6">
    <source>
        <dbReference type="Proteomes" id="UP001362311"/>
    </source>
</evidence>
<dbReference type="EMBL" id="JBBHKQ010000002">
    <property type="protein sequence ID" value="MEJ5902716.1"/>
    <property type="molecule type" value="Genomic_DNA"/>
</dbReference>
<dbReference type="Proteomes" id="UP001362311">
    <property type="component" value="Unassembled WGS sequence"/>
</dbReference>
<dbReference type="InterPro" id="IPR015813">
    <property type="entry name" value="Pyrv/PenolPyrv_kinase-like_dom"/>
</dbReference>
<dbReference type="InterPro" id="IPR050251">
    <property type="entry name" value="HpcH-HpaI_aldolase"/>
</dbReference>
<organism evidence="5 6">
    <name type="scientific">Ochrobactrum teleogrylli</name>
    <dbReference type="NCBI Taxonomy" id="2479765"/>
    <lineage>
        <taxon>Bacteria</taxon>
        <taxon>Pseudomonadati</taxon>
        <taxon>Pseudomonadota</taxon>
        <taxon>Alphaproteobacteria</taxon>
        <taxon>Hyphomicrobiales</taxon>
        <taxon>Brucellaceae</taxon>
        <taxon>Brucella/Ochrobactrum group</taxon>
        <taxon>Ochrobactrum</taxon>
    </lineage>
</organism>
<evidence type="ECO:0000313" key="5">
    <source>
        <dbReference type="EMBL" id="MEJ5902716.1"/>
    </source>
</evidence>
<sequence>MSRLFKSKSGAEHSRAYYRNPLRAKLQRGEFTQGLWITLSNPAVTEFAAELNLDWVCVDMEHGATSYADVANHVRAAKGTEVAVFVRVPSISVDAIARCLDLGVDGIVLPLVRSSEDILRAMDYMLYPPRGSRGLGGERAQKWGLGVDEYIASANDELILMPMIEHKDAVSAIDDILSIPGLDHFFIGPGDLSSSLGHLGQWDTADTAAAIEHVLSRAKAHGVTAGIYAIGPDDTRKRIEQGFKIIAIGSDLALMGRQIRHDQEVLGATLADAANPGE</sequence>
<evidence type="ECO:0000256" key="1">
    <source>
        <dbReference type="ARBA" id="ARBA00005568"/>
    </source>
</evidence>
<name>A0ABD5K3Q7_9HYPH</name>
<proteinExistence type="inferred from homology"/>